<evidence type="ECO:0000313" key="2">
    <source>
        <dbReference type="EMBL" id="ART31900.1"/>
    </source>
</evidence>
<gene>
    <name evidence="2" type="ORF">AEK19_MT1723</name>
</gene>
<feature type="signal peptide" evidence="1">
    <location>
        <begin position="1"/>
        <end position="34"/>
    </location>
</feature>
<dbReference type="EMBL" id="KY774314">
    <property type="protein sequence ID" value="ART31900.1"/>
    <property type="molecule type" value="Genomic_DNA"/>
</dbReference>
<protein>
    <recommendedName>
        <fullName evidence="3">Secreted protein</fullName>
    </recommendedName>
</protein>
<keyword evidence="1" id="KW-0732">Signal</keyword>
<accession>A0A1Y0B3C2</accession>
<evidence type="ECO:0000256" key="1">
    <source>
        <dbReference type="SAM" id="SignalP"/>
    </source>
</evidence>
<proteinExistence type="predicted"/>
<organism evidence="2">
    <name type="scientific">Utricularia reniformis</name>
    <dbReference type="NCBI Taxonomy" id="192314"/>
    <lineage>
        <taxon>Eukaryota</taxon>
        <taxon>Viridiplantae</taxon>
        <taxon>Streptophyta</taxon>
        <taxon>Embryophyta</taxon>
        <taxon>Tracheophyta</taxon>
        <taxon>Spermatophyta</taxon>
        <taxon>Magnoliopsida</taxon>
        <taxon>eudicotyledons</taxon>
        <taxon>Gunneridae</taxon>
        <taxon>Pentapetalae</taxon>
        <taxon>asterids</taxon>
        <taxon>lamiids</taxon>
        <taxon>Lamiales</taxon>
        <taxon>Lentibulariaceae</taxon>
        <taxon>Utricularia</taxon>
    </lineage>
</organism>
<evidence type="ECO:0008006" key="3">
    <source>
        <dbReference type="Google" id="ProtNLM"/>
    </source>
</evidence>
<keyword evidence="2" id="KW-0496">Mitochondrion</keyword>
<feature type="chain" id="PRO_5012665782" description="Secreted protein" evidence="1">
    <location>
        <begin position="35"/>
        <end position="61"/>
    </location>
</feature>
<reference evidence="2" key="1">
    <citation type="submission" date="2017-03" db="EMBL/GenBank/DDBJ databases">
        <title>The mitochondrial genome of the carnivorous plant Utricularia reniformis (Lentibulariaceae): structure, comparative analysis and evolutionary landmarks.</title>
        <authorList>
            <person name="Silva S.R."/>
            <person name="Alvarenga D.O."/>
            <person name="Michael T.P."/>
            <person name="Miranda V.F.O."/>
            <person name="Varani A.M."/>
        </authorList>
    </citation>
    <scope>NUCLEOTIDE SEQUENCE</scope>
</reference>
<name>A0A1Y0B3C2_9LAMI</name>
<dbReference type="AlphaFoldDB" id="A0A1Y0B3C2"/>
<sequence>MVLRSTSSFSLKWRPLILFSVCCILSCKISSSSSSSSQLLAGSPSPYSFISACGRGSLVKK</sequence>
<geneLocation type="mitochondrion" evidence="2"/>